<organism evidence="3 4">
    <name type="scientific">Ruminococcus albus (strain ATCC 27210 / DSM 20455 / JCM 14654 / NCDO 2250 / 7)</name>
    <dbReference type="NCBI Taxonomy" id="697329"/>
    <lineage>
        <taxon>Bacteria</taxon>
        <taxon>Bacillati</taxon>
        <taxon>Bacillota</taxon>
        <taxon>Clostridia</taxon>
        <taxon>Eubacteriales</taxon>
        <taxon>Oscillospiraceae</taxon>
        <taxon>Ruminococcus</taxon>
    </lineage>
</organism>
<dbReference type="InterPro" id="IPR004437">
    <property type="entry name" value="ParB/RepB/Spo0J"/>
</dbReference>
<evidence type="ECO:0000313" key="4">
    <source>
        <dbReference type="Proteomes" id="UP000006919"/>
    </source>
</evidence>
<dbReference type="OrthoDB" id="1864099at2"/>
<dbReference type="AlphaFoldDB" id="E6UJQ4"/>
<evidence type="ECO:0000256" key="1">
    <source>
        <dbReference type="ARBA" id="ARBA00006295"/>
    </source>
</evidence>
<sequence length="310" mass="35775">MAKIDFKAMKNAQKAVEDKVEDNIPEGLEKSYTDLWSGGKETVIQVDISRLVPYSDENGNEQPFKINQKRVEQIAESAKDIGIVSPLTVISKGDIYQIISGHHRLEAAKLIGQLKVPCIVKNYTEDIVYKAVSESNIQRDKTYPSEYAKIFSKYFKMRDDEDLTAEEIAKKFGVSRKTIYRYINVEKLIPELQYLVDDEIIKFNAVEYIKGFSEDVQRELYNVLSENKLSLTRVTAIKLRDYINELADEITADEILEMMTVPDKPKSKGPYKNKVYCSISEKYGIKMTENELDELTEKLLEQYFSKKKKK</sequence>
<name>E6UJQ4_RUMA7</name>
<dbReference type="Pfam" id="PF02195">
    <property type="entry name" value="ParB_N"/>
    <property type="match status" value="1"/>
</dbReference>
<dbReference type="Pfam" id="PF08279">
    <property type="entry name" value="HTH_11"/>
    <property type="match status" value="1"/>
</dbReference>
<dbReference type="NCBIfam" id="TIGR00180">
    <property type="entry name" value="parB_part"/>
    <property type="match status" value="1"/>
</dbReference>
<dbReference type="SMART" id="SM00470">
    <property type="entry name" value="ParB"/>
    <property type="match status" value="1"/>
</dbReference>
<dbReference type="InterPro" id="IPR013196">
    <property type="entry name" value="HTH_11"/>
</dbReference>
<dbReference type="KEGG" id="ral:Rumal_3452"/>
<evidence type="ECO:0000259" key="2">
    <source>
        <dbReference type="SMART" id="SM00470"/>
    </source>
</evidence>
<feature type="domain" description="ParB-like N-terminal" evidence="2">
    <location>
        <begin position="44"/>
        <end position="137"/>
    </location>
</feature>
<dbReference type="GO" id="GO:0003677">
    <property type="term" value="F:DNA binding"/>
    <property type="evidence" value="ECO:0007669"/>
    <property type="project" value="InterPro"/>
</dbReference>
<dbReference type="RefSeq" id="WP_013483450.1">
    <property type="nucleotide sequence ID" value="NC_014824.1"/>
</dbReference>
<comment type="similarity">
    <text evidence="1">Belongs to the ParB family.</text>
</comment>
<dbReference type="HOGENOM" id="CLU_773264_0_0_9"/>
<dbReference type="GO" id="GO:0005694">
    <property type="term" value="C:chromosome"/>
    <property type="evidence" value="ECO:0007669"/>
    <property type="project" value="TreeGrafter"/>
</dbReference>
<dbReference type="InterPro" id="IPR036086">
    <property type="entry name" value="ParB/Sulfiredoxin_sf"/>
</dbReference>
<geneLocation type="plasmid" evidence="3 4">
    <name>pRUMAL01</name>
</geneLocation>
<dbReference type="GO" id="GO:0007059">
    <property type="term" value="P:chromosome segregation"/>
    <property type="evidence" value="ECO:0007669"/>
    <property type="project" value="TreeGrafter"/>
</dbReference>
<accession>E6UJQ4</accession>
<proteinExistence type="inferred from homology"/>
<dbReference type="EMBL" id="CP002404">
    <property type="protein sequence ID" value="ADU23900.1"/>
    <property type="molecule type" value="Genomic_DNA"/>
</dbReference>
<dbReference type="eggNOG" id="COG1475">
    <property type="taxonomic scope" value="Bacteria"/>
</dbReference>
<dbReference type="SUPFAM" id="SSF110849">
    <property type="entry name" value="ParB/Sulfiredoxin"/>
    <property type="match status" value="1"/>
</dbReference>
<dbReference type="Proteomes" id="UP000006919">
    <property type="component" value="Plasmid pRUMAL01"/>
</dbReference>
<gene>
    <name evidence="3" type="ordered locus">Rumal_3452</name>
</gene>
<evidence type="ECO:0000313" key="3">
    <source>
        <dbReference type="EMBL" id="ADU23900.1"/>
    </source>
</evidence>
<dbReference type="PANTHER" id="PTHR33375:SF1">
    <property type="entry name" value="CHROMOSOME-PARTITIONING PROTEIN PARB-RELATED"/>
    <property type="match status" value="1"/>
</dbReference>
<dbReference type="InterPro" id="IPR050336">
    <property type="entry name" value="Chromosome_partition/occlusion"/>
</dbReference>
<dbReference type="Gene3D" id="1.10.10.2830">
    <property type="match status" value="1"/>
</dbReference>
<dbReference type="Gene3D" id="3.90.1530.30">
    <property type="match status" value="1"/>
</dbReference>
<reference evidence="4" key="1">
    <citation type="journal article" date="2011" name="J. Bacteriol.">
        <title>Complete genome of the cellulolytic ruminal bacterium Ruminococcus albus 7.</title>
        <authorList>
            <person name="Suen G."/>
            <person name="Stevenson D.M."/>
            <person name="Bruce D.C."/>
            <person name="Chertkov O."/>
            <person name="Copeland A."/>
            <person name="Cheng J.F."/>
            <person name="Detter C."/>
            <person name="Detter J.C."/>
            <person name="Goodwin L.A."/>
            <person name="Han C.S."/>
            <person name="Hauser L.J."/>
            <person name="Ivanova N.N."/>
            <person name="Kyrpides N.C."/>
            <person name="Land M.L."/>
            <person name="Lapidus A."/>
            <person name="Lucas S."/>
            <person name="Ovchinnikova G."/>
            <person name="Pitluck S."/>
            <person name="Tapia R."/>
            <person name="Woyke T."/>
            <person name="Boyum J."/>
            <person name="Mead D."/>
            <person name="Weimer P.J."/>
        </authorList>
    </citation>
    <scope>NUCLEOTIDE SEQUENCE [LARGE SCALE GENOMIC DNA]</scope>
    <source>
        <strain evidence="4">ATCC 27210 / DSM 20455 / JCM 14654 / NCDO 2250 / 7</strain>
        <plasmid evidence="4">pRUMAL01</plasmid>
    </source>
</reference>
<protein>
    <submittedName>
        <fullName evidence="3">ParB-like partition protein</fullName>
    </submittedName>
</protein>
<keyword evidence="3" id="KW-0614">Plasmid</keyword>
<dbReference type="InterPro" id="IPR003115">
    <property type="entry name" value="ParB_N"/>
</dbReference>
<dbReference type="PANTHER" id="PTHR33375">
    <property type="entry name" value="CHROMOSOME-PARTITIONING PROTEIN PARB-RELATED"/>
    <property type="match status" value="1"/>
</dbReference>